<dbReference type="EMBL" id="VWXF01000006">
    <property type="protein sequence ID" value="NIF23068.1"/>
    <property type="molecule type" value="Genomic_DNA"/>
</dbReference>
<name>A0ABX0REL7_9GAMM</name>
<keyword evidence="1" id="KW-1133">Transmembrane helix</keyword>
<dbReference type="Proteomes" id="UP001515683">
    <property type="component" value="Unassembled WGS sequence"/>
</dbReference>
<feature type="transmembrane region" description="Helical" evidence="1">
    <location>
        <begin position="7"/>
        <end position="26"/>
    </location>
</feature>
<organism evidence="2 3">
    <name type="scientific">Candidatus Pantoea multigeneris</name>
    <dbReference type="NCBI Taxonomy" id="2608357"/>
    <lineage>
        <taxon>Bacteria</taxon>
        <taxon>Pseudomonadati</taxon>
        <taxon>Pseudomonadota</taxon>
        <taxon>Gammaproteobacteria</taxon>
        <taxon>Enterobacterales</taxon>
        <taxon>Erwiniaceae</taxon>
        <taxon>Pantoea</taxon>
    </lineage>
</organism>
<dbReference type="RefSeq" id="WP_167016120.1">
    <property type="nucleotide sequence ID" value="NZ_VWXF01000006.1"/>
</dbReference>
<keyword evidence="3" id="KW-1185">Reference proteome</keyword>
<proteinExistence type="predicted"/>
<keyword evidence="1" id="KW-0472">Membrane</keyword>
<sequence length="68" mass="7700">MDKSNVFTLWLRLASIYASLSLGYWIGSFFFSGSTVPFLIGMVFCCAINWNSHKHFSGSRRSEENVQG</sequence>
<comment type="caution">
    <text evidence="2">The sequence shown here is derived from an EMBL/GenBank/DDBJ whole genome shotgun (WGS) entry which is preliminary data.</text>
</comment>
<accession>A0ABX0REL7</accession>
<gene>
    <name evidence="2" type="ORF">F3J40_15865</name>
</gene>
<feature type="transmembrane region" description="Helical" evidence="1">
    <location>
        <begin position="32"/>
        <end position="51"/>
    </location>
</feature>
<evidence type="ECO:0000313" key="2">
    <source>
        <dbReference type="EMBL" id="NIF23068.1"/>
    </source>
</evidence>
<reference evidence="2 3" key="1">
    <citation type="journal article" date="2019" name="bioRxiv">
        <title>Bacteria contribute to plant secondary compound degradation in a generalist herbivore system.</title>
        <authorList>
            <person name="Francoeur C.B."/>
            <person name="Khadempour L."/>
            <person name="Moreira-Soto R.D."/>
            <person name="Gotting K."/>
            <person name="Book A.J."/>
            <person name="Pinto-Tomas A.A."/>
            <person name="Keefover-Ring K."/>
            <person name="Currie C.R."/>
        </authorList>
    </citation>
    <scope>NUCLEOTIDE SEQUENCE [LARGE SCALE GENOMIC DNA]</scope>
    <source>
        <strain evidence="2">Acro-835</strain>
    </source>
</reference>
<evidence type="ECO:0000313" key="3">
    <source>
        <dbReference type="Proteomes" id="UP001515683"/>
    </source>
</evidence>
<protein>
    <submittedName>
        <fullName evidence="2">Uncharacterized protein</fullName>
    </submittedName>
</protein>
<keyword evidence="1" id="KW-0812">Transmembrane</keyword>
<evidence type="ECO:0000256" key="1">
    <source>
        <dbReference type="SAM" id="Phobius"/>
    </source>
</evidence>